<protein>
    <recommendedName>
        <fullName evidence="3">5-carboxymethyl-2-hydroxymuconate isomerase</fullName>
    </recommendedName>
</protein>
<proteinExistence type="predicted"/>
<sequence>MPNVKLFIDQTQYGQVEQGVSALLPELRDLLCRTLSVGPGACQIAVMPVMGLPDQPPINVEMQLMPKDGRTPDMLRQAGMDLRACLHAATGLHVAVRISALDPASYIALK</sequence>
<dbReference type="Proteomes" id="UP000198539">
    <property type="component" value="Unassembled WGS sequence"/>
</dbReference>
<evidence type="ECO:0000313" key="1">
    <source>
        <dbReference type="EMBL" id="SDX06936.1"/>
    </source>
</evidence>
<accession>A0A1H2YP13</accession>
<evidence type="ECO:0000313" key="2">
    <source>
        <dbReference type="Proteomes" id="UP000198539"/>
    </source>
</evidence>
<organism evidence="1 2">
    <name type="scientific">Roseicitreum antarcticum</name>
    <dbReference type="NCBI Taxonomy" id="564137"/>
    <lineage>
        <taxon>Bacteria</taxon>
        <taxon>Pseudomonadati</taxon>
        <taxon>Pseudomonadota</taxon>
        <taxon>Alphaproteobacteria</taxon>
        <taxon>Rhodobacterales</taxon>
        <taxon>Paracoccaceae</taxon>
        <taxon>Roseicitreum</taxon>
    </lineage>
</organism>
<dbReference type="EMBL" id="FNOM01000005">
    <property type="protein sequence ID" value="SDX06936.1"/>
    <property type="molecule type" value="Genomic_DNA"/>
</dbReference>
<dbReference type="AlphaFoldDB" id="A0A1H2YP13"/>
<dbReference type="RefSeq" id="WP_092888471.1">
    <property type="nucleotide sequence ID" value="NZ_CP061502.1"/>
</dbReference>
<keyword evidence="2" id="KW-1185">Reference proteome</keyword>
<dbReference type="STRING" id="564137.SAMN04488238_10581"/>
<name>A0A1H2YP13_9RHOB</name>
<gene>
    <name evidence="1" type="ORF">SAMN04488238_10581</name>
</gene>
<evidence type="ECO:0008006" key="3">
    <source>
        <dbReference type="Google" id="ProtNLM"/>
    </source>
</evidence>
<dbReference type="OrthoDB" id="7774694at2"/>
<reference evidence="1 2" key="1">
    <citation type="submission" date="2016-10" db="EMBL/GenBank/DDBJ databases">
        <authorList>
            <person name="de Groot N.N."/>
        </authorList>
    </citation>
    <scope>NUCLEOTIDE SEQUENCE [LARGE SCALE GENOMIC DNA]</scope>
    <source>
        <strain evidence="1 2">CGMCC 1.8894</strain>
    </source>
</reference>